<sequence>MEDDIIVTTQFSEEDTTHLKISLFQDNDTHCSLQRPYTFDSLRDARRLLTTFPSFPSASNPSSTRMLEDHGHDDSPEPIVERGPPLSWLCISNADTPAMEEVLSWLPLHDLTVRAVTGAPRTEDKVEYFPSYNYAFLTLIAPSPRTSLFSSEDRTVTLYLIVFPSFLLCITGGYFAAEDEIGLAVLDITRGGAMNVGIVVAAYFSTILSNTQKVIRQRLVEANDLDELVLQVMPSDIDVQDLHERMRQVRHRVSDLHLHLLMKQRILQILLLPVLQESTVCPNERVRKLYQALLNEHYKIADRVSRGKDTVNMSSLSLMCGVCARLVEHCHHMDYLNHVQSQISLIVMPINVIPGVFAMNVAVPWMSAESFKPFIGITVITIALFIIGMIVPFMNFFRYKSPGALAPL</sequence>
<feature type="transmembrane region" description="Helical" evidence="2">
    <location>
        <begin position="156"/>
        <end position="176"/>
    </location>
</feature>
<dbReference type="OrthoDB" id="29879at2759"/>
<keyword evidence="2" id="KW-0472">Membrane</keyword>
<keyword evidence="4" id="KW-1185">Reference proteome</keyword>
<keyword evidence="2" id="KW-1133">Transmembrane helix</keyword>
<evidence type="ECO:0000256" key="2">
    <source>
        <dbReference type="SAM" id="Phobius"/>
    </source>
</evidence>
<feature type="transmembrane region" description="Helical" evidence="2">
    <location>
        <begin position="188"/>
        <end position="208"/>
    </location>
</feature>
<accession>A0A7G2CKT5</accession>
<feature type="compositionally biased region" description="Low complexity" evidence="1">
    <location>
        <begin position="53"/>
        <end position="64"/>
    </location>
</feature>
<organism evidence="3 4">
    <name type="scientific">Angomonas deanei</name>
    <dbReference type="NCBI Taxonomy" id="59799"/>
    <lineage>
        <taxon>Eukaryota</taxon>
        <taxon>Discoba</taxon>
        <taxon>Euglenozoa</taxon>
        <taxon>Kinetoplastea</taxon>
        <taxon>Metakinetoplastina</taxon>
        <taxon>Trypanosomatida</taxon>
        <taxon>Trypanosomatidae</taxon>
        <taxon>Strigomonadinae</taxon>
        <taxon>Angomonas</taxon>
    </lineage>
</organism>
<feature type="transmembrane region" description="Helical" evidence="2">
    <location>
        <begin position="343"/>
        <end position="362"/>
    </location>
</feature>
<feature type="region of interest" description="Disordered" evidence="1">
    <location>
        <begin position="53"/>
        <end position="78"/>
    </location>
</feature>
<protein>
    <submittedName>
        <fullName evidence="3">CorA-like Mg2+ transporter protein, putative</fullName>
    </submittedName>
</protein>
<dbReference type="GO" id="GO:0016020">
    <property type="term" value="C:membrane"/>
    <property type="evidence" value="ECO:0007669"/>
    <property type="project" value="InterPro"/>
</dbReference>
<dbReference type="EMBL" id="LR877156">
    <property type="protein sequence ID" value="CAD2218822.1"/>
    <property type="molecule type" value="Genomic_DNA"/>
</dbReference>
<evidence type="ECO:0000313" key="4">
    <source>
        <dbReference type="Proteomes" id="UP000515908"/>
    </source>
</evidence>
<dbReference type="Gene3D" id="3.30.460.20">
    <property type="entry name" value="CorA soluble domain-like"/>
    <property type="match status" value="1"/>
</dbReference>
<dbReference type="InterPro" id="IPR002523">
    <property type="entry name" value="MgTranspt_CorA/ZnTranspt_ZntB"/>
</dbReference>
<dbReference type="PANTHER" id="PTHR21535">
    <property type="entry name" value="MAGNESIUM AND COBALT TRANSPORT PROTEIN/MITOCHONDRIAL IMPORT INNER MEMBRANE TRANSLOCASE SUBUNIT TIM8"/>
    <property type="match status" value="1"/>
</dbReference>
<dbReference type="Proteomes" id="UP000515908">
    <property type="component" value="Chromosome 12"/>
</dbReference>
<reference evidence="3 4" key="1">
    <citation type="submission" date="2020-08" db="EMBL/GenBank/DDBJ databases">
        <authorList>
            <person name="Newling K."/>
            <person name="Davey J."/>
            <person name="Forrester S."/>
        </authorList>
    </citation>
    <scope>NUCLEOTIDE SEQUENCE [LARGE SCALE GENOMIC DNA]</scope>
    <source>
        <strain evidence="4">Crithidia deanei Carvalho (ATCC PRA-265)</strain>
    </source>
</reference>
<name>A0A7G2CKT5_9TRYP</name>
<dbReference type="AlphaFoldDB" id="A0A7G2CKT5"/>
<dbReference type="InterPro" id="IPR045861">
    <property type="entry name" value="CorA_cytoplasmic_dom"/>
</dbReference>
<feature type="transmembrane region" description="Helical" evidence="2">
    <location>
        <begin position="374"/>
        <end position="397"/>
    </location>
</feature>
<dbReference type="SUPFAM" id="SSF143865">
    <property type="entry name" value="CorA soluble domain-like"/>
    <property type="match status" value="1"/>
</dbReference>
<evidence type="ECO:0000256" key="1">
    <source>
        <dbReference type="SAM" id="MobiDB-lite"/>
    </source>
</evidence>
<proteinExistence type="predicted"/>
<dbReference type="PANTHER" id="PTHR21535:SF51">
    <property type="entry name" value="MANGANESE RESISTANCE PROTEIN MNR2"/>
    <property type="match status" value="1"/>
</dbReference>
<dbReference type="VEuPathDB" id="TriTrypDB:ADEAN_000631500"/>
<evidence type="ECO:0000313" key="3">
    <source>
        <dbReference type="EMBL" id="CAD2218822.1"/>
    </source>
</evidence>
<gene>
    <name evidence="3" type="ORF">ADEAN_000631500</name>
</gene>
<keyword evidence="2" id="KW-0812">Transmembrane</keyword>
<feature type="compositionally biased region" description="Basic and acidic residues" evidence="1">
    <location>
        <begin position="66"/>
        <end position="75"/>
    </location>
</feature>
<dbReference type="GO" id="GO:0046873">
    <property type="term" value="F:metal ion transmembrane transporter activity"/>
    <property type="evidence" value="ECO:0007669"/>
    <property type="project" value="InterPro"/>
</dbReference>
<dbReference type="Pfam" id="PF01544">
    <property type="entry name" value="CorA"/>
    <property type="match status" value="1"/>
</dbReference>